<organism evidence="1 2">
    <name type="scientific">Lepidopterella palustris CBS 459.81</name>
    <dbReference type="NCBI Taxonomy" id="1314670"/>
    <lineage>
        <taxon>Eukaryota</taxon>
        <taxon>Fungi</taxon>
        <taxon>Dikarya</taxon>
        <taxon>Ascomycota</taxon>
        <taxon>Pezizomycotina</taxon>
        <taxon>Dothideomycetes</taxon>
        <taxon>Pleosporomycetidae</taxon>
        <taxon>Mytilinidiales</taxon>
        <taxon>Argynnaceae</taxon>
        <taxon>Lepidopterella</taxon>
    </lineage>
</organism>
<protein>
    <submittedName>
        <fullName evidence="1">Uncharacterized protein</fullName>
    </submittedName>
</protein>
<dbReference type="Proteomes" id="UP000250266">
    <property type="component" value="Unassembled WGS sequence"/>
</dbReference>
<sequence>MGNAASDDSFKGNDPAAYVEKLASASASKSANSLYNRHLQDYTVLSDAFSLKLPDPNNSSGAGTSALIGQYSFRLLFDTGSYHRLDNTLPPNLQRQQSVFLTNMSSNSFTIKQGPPHFLLRAE</sequence>
<dbReference type="AlphaFoldDB" id="A0A8E2EC92"/>
<keyword evidence="2" id="KW-1185">Reference proteome</keyword>
<dbReference type="EMBL" id="KV744933">
    <property type="protein sequence ID" value="OCK81101.1"/>
    <property type="molecule type" value="Genomic_DNA"/>
</dbReference>
<proteinExistence type="predicted"/>
<evidence type="ECO:0000313" key="2">
    <source>
        <dbReference type="Proteomes" id="UP000250266"/>
    </source>
</evidence>
<name>A0A8E2EC92_9PEZI</name>
<gene>
    <name evidence="1" type="ORF">K432DRAFT_442617</name>
</gene>
<dbReference type="Gene3D" id="2.70.98.50">
    <property type="entry name" value="putative glycoside hydrolase family protein from bacillus halodurans"/>
    <property type="match status" value="1"/>
</dbReference>
<evidence type="ECO:0000313" key="1">
    <source>
        <dbReference type="EMBL" id="OCK81101.1"/>
    </source>
</evidence>
<reference evidence="1 2" key="1">
    <citation type="journal article" date="2016" name="Nat. Commun.">
        <title>Ectomycorrhizal ecology is imprinted in the genome of the dominant symbiotic fungus Cenococcum geophilum.</title>
        <authorList>
            <consortium name="DOE Joint Genome Institute"/>
            <person name="Peter M."/>
            <person name="Kohler A."/>
            <person name="Ohm R.A."/>
            <person name="Kuo A."/>
            <person name="Krutzmann J."/>
            <person name="Morin E."/>
            <person name="Arend M."/>
            <person name="Barry K.W."/>
            <person name="Binder M."/>
            <person name="Choi C."/>
            <person name="Clum A."/>
            <person name="Copeland A."/>
            <person name="Grisel N."/>
            <person name="Haridas S."/>
            <person name="Kipfer T."/>
            <person name="LaButti K."/>
            <person name="Lindquist E."/>
            <person name="Lipzen A."/>
            <person name="Maire R."/>
            <person name="Meier B."/>
            <person name="Mihaltcheva S."/>
            <person name="Molinier V."/>
            <person name="Murat C."/>
            <person name="Poggeler S."/>
            <person name="Quandt C.A."/>
            <person name="Sperisen C."/>
            <person name="Tritt A."/>
            <person name="Tisserant E."/>
            <person name="Crous P.W."/>
            <person name="Henrissat B."/>
            <person name="Nehls U."/>
            <person name="Egli S."/>
            <person name="Spatafora J.W."/>
            <person name="Grigoriev I.V."/>
            <person name="Martin F.M."/>
        </authorList>
    </citation>
    <scope>NUCLEOTIDE SEQUENCE [LARGE SCALE GENOMIC DNA]</scope>
    <source>
        <strain evidence="1 2">CBS 459.81</strain>
    </source>
</reference>
<accession>A0A8E2EC92</accession>
<dbReference type="OrthoDB" id="2848340at2759"/>